<dbReference type="InterPro" id="IPR050479">
    <property type="entry name" value="CYP11_CYP27_families"/>
</dbReference>
<evidence type="ECO:0000256" key="5">
    <source>
        <dbReference type="ARBA" id="ARBA00023002"/>
    </source>
</evidence>
<dbReference type="GO" id="GO:0016705">
    <property type="term" value="F:oxidoreductase activity, acting on paired donors, with incorporation or reduction of molecular oxygen"/>
    <property type="evidence" value="ECO:0007669"/>
    <property type="project" value="InterPro"/>
</dbReference>
<protein>
    <recommendedName>
        <fullName evidence="12">Cytochrome P450 302a1, mitochondrial</fullName>
    </recommendedName>
</protein>
<evidence type="ECO:0000256" key="2">
    <source>
        <dbReference type="ARBA" id="ARBA00010617"/>
    </source>
</evidence>
<dbReference type="PANTHER" id="PTHR24279:SF120">
    <property type="entry name" value="CYTOCHROME P450"/>
    <property type="match status" value="1"/>
</dbReference>
<evidence type="ECO:0000256" key="8">
    <source>
        <dbReference type="PIRSR" id="PIRSR602401-1"/>
    </source>
</evidence>
<gene>
    <name evidence="10" type="ORF">TBRA_LOCUS2350</name>
</gene>
<evidence type="ECO:0000256" key="3">
    <source>
        <dbReference type="ARBA" id="ARBA00022617"/>
    </source>
</evidence>
<evidence type="ECO:0000313" key="10">
    <source>
        <dbReference type="EMBL" id="CAB0030344.1"/>
    </source>
</evidence>
<keyword evidence="11" id="KW-1185">Reference proteome</keyword>
<dbReference type="GO" id="GO:0004497">
    <property type="term" value="F:monooxygenase activity"/>
    <property type="evidence" value="ECO:0007669"/>
    <property type="project" value="UniProtKB-KW"/>
</dbReference>
<accession>A0A6H5I1D3</accession>
<dbReference type="Gene3D" id="1.10.630.10">
    <property type="entry name" value="Cytochrome P450"/>
    <property type="match status" value="1"/>
</dbReference>
<dbReference type="AlphaFoldDB" id="A0A6H5I1D3"/>
<feature type="binding site" description="axial binding residue" evidence="8">
    <location>
        <position position="502"/>
    </location>
    <ligand>
        <name>heme</name>
        <dbReference type="ChEBI" id="CHEBI:30413"/>
    </ligand>
    <ligandPart>
        <name>Fe</name>
        <dbReference type="ChEBI" id="CHEBI:18248"/>
    </ligandPart>
</feature>
<dbReference type="InterPro" id="IPR001128">
    <property type="entry name" value="Cyt_P450"/>
</dbReference>
<dbReference type="PROSITE" id="PS00086">
    <property type="entry name" value="CYTOCHROME_P450"/>
    <property type="match status" value="1"/>
</dbReference>
<dbReference type="GO" id="GO:0020037">
    <property type="term" value="F:heme binding"/>
    <property type="evidence" value="ECO:0007669"/>
    <property type="project" value="InterPro"/>
</dbReference>
<keyword evidence="7 9" id="KW-0503">Monooxygenase</keyword>
<keyword evidence="5 9" id="KW-0560">Oxidoreductase</keyword>
<name>A0A6H5I1D3_9HYME</name>
<evidence type="ECO:0000256" key="4">
    <source>
        <dbReference type="ARBA" id="ARBA00022723"/>
    </source>
</evidence>
<evidence type="ECO:0000313" key="11">
    <source>
        <dbReference type="Proteomes" id="UP000479190"/>
    </source>
</evidence>
<dbReference type="PRINTS" id="PR00385">
    <property type="entry name" value="P450"/>
</dbReference>
<organism evidence="10 11">
    <name type="scientific">Trichogramma brassicae</name>
    <dbReference type="NCBI Taxonomy" id="86971"/>
    <lineage>
        <taxon>Eukaryota</taxon>
        <taxon>Metazoa</taxon>
        <taxon>Ecdysozoa</taxon>
        <taxon>Arthropoda</taxon>
        <taxon>Hexapoda</taxon>
        <taxon>Insecta</taxon>
        <taxon>Pterygota</taxon>
        <taxon>Neoptera</taxon>
        <taxon>Endopterygota</taxon>
        <taxon>Hymenoptera</taxon>
        <taxon>Apocrita</taxon>
        <taxon>Proctotrupomorpha</taxon>
        <taxon>Chalcidoidea</taxon>
        <taxon>Trichogrammatidae</taxon>
        <taxon>Trichogramma</taxon>
    </lineage>
</organism>
<dbReference type="CDD" id="cd11054">
    <property type="entry name" value="CYP24A1-like"/>
    <property type="match status" value="1"/>
</dbReference>
<dbReference type="SUPFAM" id="SSF48264">
    <property type="entry name" value="Cytochrome P450"/>
    <property type="match status" value="1"/>
</dbReference>
<proteinExistence type="inferred from homology"/>
<evidence type="ECO:0000256" key="9">
    <source>
        <dbReference type="RuleBase" id="RU000461"/>
    </source>
</evidence>
<keyword evidence="6 8" id="KW-0408">Iron</keyword>
<dbReference type="Proteomes" id="UP000479190">
    <property type="component" value="Unassembled WGS sequence"/>
</dbReference>
<comment type="similarity">
    <text evidence="2 9">Belongs to the cytochrome P450 family.</text>
</comment>
<dbReference type="OrthoDB" id="3945418at2759"/>
<evidence type="ECO:0000256" key="7">
    <source>
        <dbReference type="ARBA" id="ARBA00023033"/>
    </source>
</evidence>
<comment type="cofactor">
    <cofactor evidence="1 8">
        <name>heme</name>
        <dbReference type="ChEBI" id="CHEBI:30413"/>
    </cofactor>
</comment>
<dbReference type="GO" id="GO:0005506">
    <property type="term" value="F:iron ion binding"/>
    <property type="evidence" value="ECO:0007669"/>
    <property type="project" value="InterPro"/>
</dbReference>
<evidence type="ECO:0000256" key="1">
    <source>
        <dbReference type="ARBA" id="ARBA00001971"/>
    </source>
</evidence>
<dbReference type="EMBL" id="CADCXV010000458">
    <property type="protein sequence ID" value="CAB0030344.1"/>
    <property type="molecule type" value="Genomic_DNA"/>
</dbReference>
<evidence type="ECO:0000256" key="6">
    <source>
        <dbReference type="ARBA" id="ARBA00023004"/>
    </source>
</evidence>
<dbReference type="InterPro" id="IPR017972">
    <property type="entry name" value="Cyt_P450_CS"/>
</dbReference>
<dbReference type="PRINTS" id="PR00463">
    <property type="entry name" value="EP450I"/>
</dbReference>
<dbReference type="InterPro" id="IPR002401">
    <property type="entry name" value="Cyt_P450_E_grp-I"/>
</dbReference>
<dbReference type="Pfam" id="PF00067">
    <property type="entry name" value="p450"/>
    <property type="match status" value="2"/>
</dbReference>
<dbReference type="InterPro" id="IPR036396">
    <property type="entry name" value="Cyt_P450_sf"/>
</dbReference>
<keyword evidence="3 8" id="KW-0349">Heme</keyword>
<dbReference type="PANTHER" id="PTHR24279">
    <property type="entry name" value="CYTOCHROME P450"/>
    <property type="match status" value="1"/>
</dbReference>
<reference evidence="10 11" key="1">
    <citation type="submission" date="2020-02" db="EMBL/GenBank/DDBJ databases">
        <authorList>
            <person name="Ferguson B K."/>
        </authorList>
    </citation>
    <scope>NUCLEOTIDE SEQUENCE [LARGE SCALE GENOMIC DNA]</scope>
</reference>
<keyword evidence="4 8" id="KW-0479">Metal-binding</keyword>
<sequence>MIKYATRLEDKLARCVERQRRLRLGCEFCTSATGTAPAAGDDSGTSVVSGCSEPKPFEDIPGPKSLPWIGTLYKYIPYIGEYSFKKLHKNGMMKLCDYGPLVKEEIVPGEPIVWVYQPDDIAEVFKADSGRHPERRSHRALYKYRTDRRHVYNTGGLLPTNGDDWWKLRKEFQKDLSKPQTVLQYIEDTDSAVNEFSRVCERNDYEDALPLLSRLFLELTCRVAFDLKVNCFSDEEMRPDSMSSKLINAALTTNSVILPLDNGPRLWRYFNTPKYRKLVKSQMYMESIAEKFVTEKMERMKQENPGERSSLLEIYLKNPNLDKKDVIGMACDMLLAGIDTVSTFFVRRVSWRAYSLEIFCVCFQTAYTSAFLLYHLAQNRMAQERLYFESTKLMEATNNVITADTLKNAVYTKAVIKETMRLNPISVGVGRILQTDLVLNGYLVKKGTNVVTQNQVSCRLSDFFESPNDFVPERWLRDRNATGQAKIHPYLVLPFGHGPRSCIARRLAEQHMQILLLRTCKNLKFEWLGDHNLDVDSLLINKPSSAINLLFHRRL</sequence>
<evidence type="ECO:0008006" key="12">
    <source>
        <dbReference type="Google" id="ProtNLM"/>
    </source>
</evidence>